<dbReference type="Proteomes" id="UP000179360">
    <property type="component" value="Unassembled WGS sequence"/>
</dbReference>
<gene>
    <name evidence="2" type="ORF">A2637_05190</name>
</gene>
<evidence type="ECO:0000313" key="3">
    <source>
        <dbReference type="Proteomes" id="UP000179360"/>
    </source>
</evidence>
<dbReference type="EMBL" id="MFSY01000038">
    <property type="protein sequence ID" value="OGI46787.1"/>
    <property type="molecule type" value="Genomic_DNA"/>
</dbReference>
<reference evidence="2 3" key="1">
    <citation type="journal article" date="2016" name="Nat. Commun.">
        <title>Thousands of microbial genomes shed light on interconnected biogeochemical processes in an aquifer system.</title>
        <authorList>
            <person name="Anantharaman K."/>
            <person name="Brown C.T."/>
            <person name="Hug L.A."/>
            <person name="Sharon I."/>
            <person name="Castelle C.J."/>
            <person name="Probst A.J."/>
            <person name="Thomas B.C."/>
            <person name="Singh A."/>
            <person name="Wilkins M.J."/>
            <person name="Karaoz U."/>
            <person name="Brodie E.L."/>
            <person name="Williams K.H."/>
            <person name="Hubbard S.S."/>
            <person name="Banfield J.F."/>
        </authorList>
    </citation>
    <scope>NUCLEOTIDE SEQUENCE [LARGE SCALE GENOMIC DNA]</scope>
</reference>
<dbReference type="STRING" id="1817764.A2637_05190"/>
<evidence type="ECO:0000256" key="1">
    <source>
        <dbReference type="SAM" id="MobiDB-lite"/>
    </source>
</evidence>
<accession>A0A1F6TNR6</accession>
<dbReference type="AlphaFoldDB" id="A0A1F6TNR6"/>
<evidence type="ECO:0000313" key="2">
    <source>
        <dbReference type="EMBL" id="OGI46787.1"/>
    </source>
</evidence>
<protein>
    <submittedName>
        <fullName evidence="2">Uncharacterized protein</fullName>
    </submittedName>
</protein>
<proteinExistence type="predicted"/>
<name>A0A1F6TNR6_9PROT</name>
<organism evidence="2 3">
    <name type="scientific">Candidatus Muproteobacteria bacterium RIFCSPHIGHO2_01_FULL_65_16</name>
    <dbReference type="NCBI Taxonomy" id="1817764"/>
    <lineage>
        <taxon>Bacteria</taxon>
        <taxon>Pseudomonadati</taxon>
        <taxon>Pseudomonadota</taxon>
        <taxon>Candidatus Muproteobacteria</taxon>
    </lineage>
</organism>
<sequence>MPTEEEPRVGTWYETPEGRTFVVLAVDGTGDVIDIQYVQGAVEQIDKDVWSAMETAEVEPPENWHGSMDDFLSGRRRRWE</sequence>
<dbReference type="InterPro" id="IPR046651">
    <property type="entry name" value="DUF6763"/>
</dbReference>
<feature type="region of interest" description="Disordered" evidence="1">
    <location>
        <begin position="56"/>
        <end position="80"/>
    </location>
</feature>
<dbReference type="Pfam" id="PF20549">
    <property type="entry name" value="DUF6763"/>
    <property type="match status" value="1"/>
</dbReference>
<comment type="caution">
    <text evidence="2">The sequence shown here is derived from an EMBL/GenBank/DDBJ whole genome shotgun (WGS) entry which is preliminary data.</text>
</comment>